<dbReference type="CDD" id="cd00730">
    <property type="entry name" value="rubredoxin"/>
    <property type="match status" value="1"/>
</dbReference>
<protein>
    <submittedName>
        <fullName evidence="6">High molecular weight rubredoxin</fullName>
    </submittedName>
</protein>
<proteinExistence type="predicted"/>
<dbReference type="InterPro" id="IPR024935">
    <property type="entry name" value="Rubredoxin_dom"/>
</dbReference>
<dbReference type="PANTHER" id="PTHR47627">
    <property type="entry name" value="RUBREDOXIN"/>
    <property type="match status" value="1"/>
</dbReference>
<dbReference type="GO" id="GO:0009055">
    <property type="term" value="F:electron transfer activity"/>
    <property type="evidence" value="ECO:0007669"/>
    <property type="project" value="TreeGrafter"/>
</dbReference>
<dbReference type="SMART" id="SM00903">
    <property type="entry name" value="Flavin_Reduct"/>
    <property type="match status" value="1"/>
</dbReference>
<dbReference type="Pfam" id="PF00301">
    <property type="entry name" value="Rubredoxin"/>
    <property type="match status" value="1"/>
</dbReference>
<dbReference type="Gene3D" id="2.30.110.10">
    <property type="entry name" value="Electron Transport, Fmn-binding Protein, Chain A"/>
    <property type="match status" value="1"/>
</dbReference>
<dbReference type="InterPro" id="IPR024934">
    <property type="entry name" value="Rubredoxin-like_dom"/>
</dbReference>
<gene>
    <name evidence="6" type="ORF">DRJ00_08020</name>
</gene>
<accession>A0A497E1V2</accession>
<name>A0A497E1V2_UNCAE</name>
<dbReference type="FunFam" id="2.20.28.10:FF:000001">
    <property type="entry name" value="Rubredoxin"/>
    <property type="match status" value="1"/>
</dbReference>
<keyword evidence="1" id="KW-0813">Transport</keyword>
<evidence type="ECO:0000313" key="7">
    <source>
        <dbReference type="Proteomes" id="UP000279422"/>
    </source>
</evidence>
<dbReference type="GO" id="GO:0010181">
    <property type="term" value="F:FMN binding"/>
    <property type="evidence" value="ECO:0007669"/>
    <property type="project" value="InterPro"/>
</dbReference>
<reference evidence="6 7" key="1">
    <citation type="submission" date="2018-06" db="EMBL/GenBank/DDBJ databases">
        <title>Extensive metabolic versatility and redundancy in microbially diverse, dynamic hydrothermal sediments.</title>
        <authorList>
            <person name="Dombrowski N."/>
            <person name="Teske A."/>
            <person name="Baker B.J."/>
        </authorList>
    </citation>
    <scope>NUCLEOTIDE SEQUENCE [LARGE SCALE GENOMIC DNA]</scope>
    <source>
        <strain evidence="6">B47_G16</strain>
    </source>
</reference>
<organism evidence="6 7">
    <name type="scientific">Aerophobetes bacterium</name>
    <dbReference type="NCBI Taxonomy" id="2030807"/>
    <lineage>
        <taxon>Bacteria</taxon>
        <taxon>Candidatus Aerophobota</taxon>
    </lineage>
</organism>
<dbReference type="NCBIfam" id="NF045768">
    <property type="entry name" value="RubredRD"/>
    <property type="match status" value="1"/>
</dbReference>
<keyword evidence="4" id="KW-0408">Iron</keyword>
<evidence type="ECO:0000313" key="6">
    <source>
        <dbReference type="EMBL" id="RLE07505.1"/>
    </source>
</evidence>
<dbReference type="InterPro" id="IPR018527">
    <property type="entry name" value="Rubredoxin_Fe_BS"/>
</dbReference>
<evidence type="ECO:0000256" key="1">
    <source>
        <dbReference type="ARBA" id="ARBA00022448"/>
    </source>
</evidence>
<dbReference type="Pfam" id="PF01613">
    <property type="entry name" value="Flavin_Reduct"/>
    <property type="match status" value="1"/>
</dbReference>
<keyword evidence="2" id="KW-0479">Metal-binding</keyword>
<dbReference type="InterPro" id="IPR002563">
    <property type="entry name" value="Flavin_Rdtase-like_dom"/>
</dbReference>
<evidence type="ECO:0000256" key="2">
    <source>
        <dbReference type="ARBA" id="ARBA00022723"/>
    </source>
</evidence>
<dbReference type="InterPro" id="IPR050526">
    <property type="entry name" value="Rubredoxin_ET"/>
</dbReference>
<dbReference type="Gene3D" id="2.20.28.10">
    <property type="match status" value="1"/>
</dbReference>
<dbReference type="InterPro" id="IPR012349">
    <property type="entry name" value="Split_barrel_FMN-bd"/>
</dbReference>
<keyword evidence="3" id="KW-0249">Electron transport</keyword>
<dbReference type="SUPFAM" id="SSF57802">
    <property type="entry name" value="Rubredoxin-like"/>
    <property type="match status" value="1"/>
</dbReference>
<dbReference type="Proteomes" id="UP000279422">
    <property type="component" value="Unassembled WGS sequence"/>
</dbReference>
<dbReference type="PANTHER" id="PTHR47627:SF1">
    <property type="entry name" value="RUBREDOXIN-1-RELATED"/>
    <property type="match status" value="1"/>
</dbReference>
<dbReference type="GO" id="GO:0043448">
    <property type="term" value="P:alkane catabolic process"/>
    <property type="evidence" value="ECO:0007669"/>
    <property type="project" value="TreeGrafter"/>
</dbReference>
<dbReference type="PROSITE" id="PS00202">
    <property type="entry name" value="RUBREDOXIN"/>
    <property type="match status" value="1"/>
</dbReference>
<dbReference type="GO" id="GO:0005506">
    <property type="term" value="F:iron ion binding"/>
    <property type="evidence" value="ECO:0007669"/>
    <property type="project" value="InterPro"/>
</dbReference>
<feature type="domain" description="Rubredoxin-like" evidence="5">
    <location>
        <begin position="174"/>
        <end position="225"/>
    </location>
</feature>
<comment type="caution">
    <text evidence="6">The sequence shown here is derived from an EMBL/GenBank/DDBJ whole genome shotgun (WGS) entry which is preliminary data.</text>
</comment>
<evidence type="ECO:0000259" key="5">
    <source>
        <dbReference type="PROSITE" id="PS50903"/>
    </source>
</evidence>
<dbReference type="PROSITE" id="PS50903">
    <property type="entry name" value="RUBREDOXIN_LIKE"/>
    <property type="match status" value="1"/>
</dbReference>
<evidence type="ECO:0000256" key="4">
    <source>
        <dbReference type="ARBA" id="ARBA00023004"/>
    </source>
</evidence>
<evidence type="ECO:0000256" key="3">
    <source>
        <dbReference type="ARBA" id="ARBA00022982"/>
    </source>
</evidence>
<sequence length="226" mass="24964">MNQKALYKVSYGMYIISSKKKDRVNGQIANTLFQVASQPPTVAVSINKKNLTHQFIKESGVFAASILSEEAPLSFIGRFGFKSGRDIDKFKQISYKIGKTGSPLVLENTLAYLEAEVINEADAGTHTIFIARLVDTDLIQEGAPMTYAFYHKVKRGMAPKTAPTYIKEEKKVGMAEYRCTVCGYVYDPEEGDPDGGIKPGTPFENLPEDWVCPVCGAGKAKFEKEI</sequence>
<dbReference type="AlphaFoldDB" id="A0A497E1V2"/>
<dbReference type="SUPFAM" id="SSF50475">
    <property type="entry name" value="FMN-binding split barrel"/>
    <property type="match status" value="1"/>
</dbReference>
<dbReference type="PRINTS" id="PR00163">
    <property type="entry name" value="RUBREDOXIN"/>
</dbReference>
<dbReference type="EMBL" id="QMPZ01000163">
    <property type="protein sequence ID" value="RLE07505.1"/>
    <property type="molecule type" value="Genomic_DNA"/>
</dbReference>
<dbReference type="GO" id="GO:0016646">
    <property type="term" value="F:oxidoreductase activity, acting on the CH-NH group of donors, NAD or NADP as acceptor"/>
    <property type="evidence" value="ECO:0007669"/>
    <property type="project" value="UniProtKB-ARBA"/>
</dbReference>